<evidence type="ECO:0000313" key="3">
    <source>
        <dbReference type="Proteomes" id="UP001589670"/>
    </source>
</evidence>
<evidence type="ECO:0000259" key="1">
    <source>
        <dbReference type="Pfam" id="PF11412"/>
    </source>
</evidence>
<proteinExistence type="predicted"/>
<name>A0ABV5HYG9_9RHOB</name>
<dbReference type="RefSeq" id="WP_377068417.1">
    <property type="nucleotide sequence ID" value="NZ_JBHMEC010000010.1"/>
</dbReference>
<organism evidence="2 3">
    <name type="scientific">Roseovarius ramblicola</name>
    <dbReference type="NCBI Taxonomy" id="2022336"/>
    <lineage>
        <taxon>Bacteria</taxon>
        <taxon>Pseudomonadati</taxon>
        <taxon>Pseudomonadota</taxon>
        <taxon>Alphaproteobacteria</taxon>
        <taxon>Rhodobacterales</taxon>
        <taxon>Roseobacteraceae</taxon>
        <taxon>Roseovarius</taxon>
    </lineage>
</organism>
<dbReference type="InterPro" id="IPR028250">
    <property type="entry name" value="DsbDN"/>
</dbReference>
<dbReference type="EMBL" id="JBHMEC010000010">
    <property type="protein sequence ID" value="MFB9149474.1"/>
    <property type="molecule type" value="Genomic_DNA"/>
</dbReference>
<sequence length="255" mass="27621">MTTPVQARALQDMVAVSILPGWRMADGSHMAALRFELAPGWKTYWRAPGEAGIPPRFDWRGSRNLGKVDVLWPTPQQTTTNGLRTIGYVHDLILPVRITPEQANRPVTLAAELEIGVCSNICVPVETRVRLDLPRSGGELDPRIAAALAARPYTAAEAGVGDVDCRVAPVAGGGMSLAVEIEVAQMGAQEMVIVESGDPELWVAQPEMRREGGRIRARTEIHHIDGRGFVLDRSALRFTVLSTGDAVDIRGCTGR</sequence>
<feature type="domain" description="Thiol:disulfide interchange protein DsbD N-terminal" evidence="1">
    <location>
        <begin position="25"/>
        <end position="131"/>
    </location>
</feature>
<keyword evidence="3" id="KW-1185">Reference proteome</keyword>
<protein>
    <submittedName>
        <fullName evidence="2">Protein-disulfide reductase DsbD domain-containing protein</fullName>
    </submittedName>
</protein>
<comment type="caution">
    <text evidence="2">The sequence shown here is derived from an EMBL/GenBank/DDBJ whole genome shotgun (WGS) entry which is preliminary data.</text>
</comment>
<dbReference type="Pfam" id="PF11412">
    <property type="entry name" value="DsbD_N"/>
    <property type="match status" value="1"/>
</dbReference>
<gene>
    <name evidence="2" type="ORF">ACFFU4_06875</name>
</gene>
<dbReference type="Proteomes" id="UP001589670">
    <property type="component" value="Unassembled WGS sequence"/>
</dbReference>
<reference evidence="2 3" key="1">
    <citation type="submission" date="2024-09" db="EMBL/GenBank/DDBJ databases">
        <authorList>
            <person name="Sun Q."/>
            <person name="Mori K."/>
        </authorList>
    </citation>
    <scope>NUCLEOTIDE SEQUENCE [LARGE SCALE GENOMIC DNA]</scope>
    <source>
        <strain evidence="2 3">CECT 9424</strain>
    </source>
</reference>
<accession>A0ABV5HYG9</accession>
<evidence type="ECO:0000313" key="2">
    <source>
        <dbReference type="EMBL" id="MFB9149474.1"/>
    </source>
</evidence>